<keyword evidence="4" id="KW-1185">Reference proteome</keyword>
<dbReference type="GO" id="GO:0043743">
    <property type="term" value="F:LPPG:FO 2-phospho-L-lactate transferase activity"/>
    <property type="evidence" value="ECO:0007669"/>
    <property type="project" value="UniProtKB-EC"/>
</dbReference>
<keyword evidence="1 3" id="KW-0808">Transferase</keyword>
<dbReference type="KEGG" id="snan:I6N98_10725"/>
<dbReference type="EC" id="2.7.8.28" evidence="3"/>
<organism evidence="3 4">
    <name type="scientific">Spongiibacter nanhainus</name>
    <dbReference type="NCBI Taxonomy" id="2794344"/>
    <lineage>
        <taxon>Bacteria</taxon>
        <taxon>Pseudomonadati</taxon>
        <taxon>Pseudomonadota</taxon>
        <taxon>Gammaproteobacteria</taxon>
        <taxon>Cellvibrionales</taxon>
        <taxon>Spongiibacteraceae</taxon>
        <taxon>Spongiibacter</taxon>
    </lineage>
</organism>
<name>A0A7T4QY44_9GAMM</name>
<dbReference type="RefSeq" id="WP_198568361.1">
    <property type="nucleotide sequence ID" value="NZ_CP066167.1"/>
</dbReference>
<dbReference type="EMBL" id="CP066167">
    <property type="protein sequence ID" value="QQD16859.1"/>
    <property type="molecule type" value="Genomic_DNA"/>
</dbReference>
<evidence type="ECO:0000313" key="3">
    <source>
        <dbReference type="EMBL" id="QQD16859.1"/>
    </source>
</evidence>
<protein>
    <submittedName>
        <fullName evidence="3">2-phospho-L-lactate transferase</fullName>
        <ecNumber evidence="3">2.7.8.28</ecNumber>
    </submittedName>
</protein>
<evidence type="ECO:0000256" key="1">
    <source>
        <dbReference type="ARBA" id="ARBA00022679"/>
    </source>
</evidence>
<sequence>MAGFNGKILALSGGVGGAKLLHGLAEELPPEQLTAVVNTADDFDFWDLRICPDLDSNMYALAALNDQDRGWGMEDETWRTMVAMRRLGGETWFQMGDQDLATHLYRSMELRAGKSLTEVTAYMCQHLGVEHRLLPMCEEPVATEVLTDRGTMEFQEYFVRERCQPSVQSLRFRGIEQASLNPAIADYLADSELAAVVICPSNPFLSVDPILSVPGFREALSDSGVPVVAVAPIVAGNAVKGPLGKMMAELDMPASASQVVRYYQQRHGDLIDAYLLDQQDSGLAEDIIQMGVAVTEADTMMTDMAAKRRVATAVLELVEQLTSR</sequence>
<dbReference type="Gene3D" id="3.40.50.10680">
    <property type="entry name" value="CofD-like domains"/>
    <property type="match status" value="1"/>
</dbReference>
<dbReference type="Proteomes" id="UP000596063">
    <property type="component" value="Chromosome"/>
</dbReference>
<dbReference type="CDD" id="cd07186">
    <property type="entry name" value="CofD_like"/>
    <property type="match status" value="1"/>
</dbReference>
<dbReference type="Pfam" id="PF01933">
    <property type="entry name" value="CofD"/>
    <property type="match status" value="1"/>
</dbReference>
<dbReference type="HAMAP" id="MF_01257">
    <property type="entry name" value="CofD"/>
    <property type="match status" value="1"/>
</dbReference>
<dbReference type="GO" id="GO:0000287">
    <property type="term" value="F:magnesium ion binding"/>
    <property type="evidence" value="ECO:0007669"/>
    <property type="project" value="InterPro"/>
</dbReference>
<evidence type="ECO:0000256" key="2">
    <source>
        <dbReference type="ARBA" id="ARBA00022842"/>
    </source>
</evidence>
<accession>A0A7T4QY44</accession>
<evidence type="ECO:0000313" key="4">
    <source>
        <dbReference type="Proteomes" id="UP000596063"/>
    </source>
</evidence>
<dbReference type="NCBIfam" id="TIGR01819">
    <property type="entry name" value="F420_cofD"/>
    <property type="match status" value="1"/>
</dbReference>
<proteinExistence type="inferred from homology"/>
<dbReference type="PANTHER" id="PTHR43007:SF1">
    <property type="entry name" value="2-PHOSPHO-L-LACTATE TRANSFERASE"/>
    <property type="match status" value="1"/>
</dbReference>
<keyword evidence="2" id="KW-0460">Magnesium</keyword>
<dbReference type="PANTHER" id="PTHR43007">
    <property type="entry name" value="2-PHOSPHO-L-LACTATE TRANSFERASE"/>
    <property type="match status" value="1"/>
</dbReference>
<dbReference type="SUPFAM" id="SSF142338">
    <property type="entry name" value="CofD-like"/>
    <property type="match status" value="1"/>
</dbReference>
<dbReference type="Gene3D" id="1.10.8.240">
    <property type="entry name" value="CofD-like domain"/>
    <property type="match status" value="1"/>
</dbReference>
<gene>
    <name evidence="3" type="ORF">I6N98_10725</name>
</gene>
<dbReference type="InterPro" id="IPR010115">
    <property type="entry name" value="FbiA/CofD"/>
</dbReference>
<reference evidence="3 4" key="1">
    <citation type="submission" date="2020-12" db="EMBL/GenBank/DDBJ databases">
        <authorList>
            <person name="Shan Y."/>
        </authorList>
    </citation>
    <scope>NUCLEOTIDE SEQUENCE [LARGE SCALE GENOMIC DNA]</scope>
    <source>
        <strain evidence="4">csc3.9</strain>
    </source>
</reference>
<dbReference type="AlphaFoldDB" id="A0A7T4QY44"/>
<dbReference type="InterPro" id="IPR038136">
    <property type="entry name" value="CofD-like_dom_sf"/>
</dbReference>
<dbReference type="InterPro" id="IPR002882">
    <property type="entry name" value="CofD"/>
</dbReference>